<organism evidence="1 2">
    <name type="scientific">Naganishia onofrii</name>
    <dbReference type="NCBI Taxonomy" id="1851511"/>
    <lineage>
        <taxon>Eukaryota</taxon>
        <taxon>Fungi</taxon>
        <taxon>Dikarya</taxon>
        <taxon>Basidiomycota</taxon>
        <taxon>Agaricomycotina</taxon>
        <taxon>Tremellomycetes</taxon>
        <taxon>Filobasidiales</taxon>
        <taxon>Filobasidiaceae</taxon>
        <taxon>Naganishia</taxon>
    </lineage>
</organism>
<accession>A0ACC2X9R1</accession>
<reference evidence="1" key="1">
    <citation type="submission" date="2023-04" db="EMBL/GenBank/DDBJ databases">
        <title>Draft Genome sequencing of Naganishia species isolated from polar environments using Oxford Nanopore Technology.</title>
        <authorList>
            <person name="Leo P."/>
            <person name="Venkateswaran K."/>
        </authorList>
    </citation>
    <scope>NUCLEOTIDE SEQUENCE</scope>
    <source>
        <strain evidence="1">DBVPG 5303</strain>
    </source>
</reference>
<dbReference type="Proteomes" id="UP001234202">
    <property type="component" value="Unassembled WGS sequence"/>
</dbReference>
<evidence type="ECO:0000313" key="1">
    <source>
        <dbReference type="EMBL" id="KAJ9120351.1"/>
    </source>
</evidence>
<sequence length="227" mass="25433">MDSFHHTPPADDRRAELPAAPTVNHCINSLAHGIVGFSHLEVSASSCVIQQITTRVALHRTSTQNLLATAIRTHLDGDAETLDGSYHSQPEPQVGSSQESQKRAAPGTRTGPNRALGYKVKHAGGFIRTYKWDKMTELFFDAEIRMNEYWPNAKVNWQGKLNIQQHIARVNDYDNSVFKSMINILDEKDRTVISALIMFDSPQLYHPGMSLSVAMERLGEEETDEMV</sequence>
<evidence type="ECO:0000313" key="2">
    <source>
        <dbReference type="Proteomes" id="UP001234202"/>
    </source>
</evidence>
<comment type="caution">
    <text evidence="1">The sequence shown here is derived from an EMBL/GenBank/DDBJ whole genome shotgun (WGS) entry which is preliminary data.</text>
</comment>
<proteinExistence type="predicted"/>
<name>A0ACC2X9R1_9TREE</name>
<protein>
    <submittedName>
        <fullName evidence="1">Uncharacterized protein</fullName>
    </submittedName>
</protein>
<dbReference type="EMBL" id="JASBWV010000021">
    <property type="protein sequence ID" value="KAJ9120351.1"/>
    <property type="molecule type" value="Genomic_DNA"/>
</dbReference>
<gene>
    <name evidence="1" type="ORF">QFC24_005305</name>
</gene>
<keyword evidence="2" id="KW-1185">Reference proteome</keyword>